<protein>
    <submittedName>
        <fullName evidence="1">Uncharacterized protein</fullName>
    </submittedName>
</protein>
<reference evidence="1 2" key="1">
    <citation type="submission" date="2014-04" db="EMBL/GenBank/DDBJ databases">
        <authorList>
            <consortium name="DOE Joint Genome Institute"/>
            <person name="Kuo A."/>
            <person name="Kohler A."/>
            <person name="Costa M.D."/>
            <person name="Nagy L.G."/>
            <person name="Floudas D."/>
            <person name="Copeland A."/>
            <person name="Barry K.W."/>
            <person name="Cichocki N."/>
            <person name="Veneault-Fourrey C."/>
            <person name="LaButti K."/>
            <person name="Lindquist E.A."/>
            <person name="Lipzen A."/>
            <person name="Lundell T."/>
            <person name="Morin E."/>
            <person name="Murat C."/>
            <person name="Sun H."/>
            <person name="Tunlid A."/>
            <person name="Henrissat B."/>
            <person name="Grigoriev I.V."/>
            <person name="Hibbett D.S."/>
            <person name="Martin F."/>
            <person name="Nordberg H.P."/>
            <person name="Cantor M.N."/>
            <person name="Hua S.X."/>
        </authorList>
    </citation>
    <scope>NUCLEOTIDE SEQUENCE [LARGE SCALE GENOMIC DNA]</scope>
    <source>
        <strain evidence="1 2">Marx 270</strain>
    </source>
</reference>
<dbReference type="Proteomes" id="UP000054217">
    <property type="component" value="Unassembled WGS sequence"/>
</dbReference>
<proteinExistence type="predicted"/>
<gene>
    <name evidence="1" type="ORF">M404DRAFT_999646</name>
</gene>
<accession>A0A0C3PCZ8</accession>
<sequence length="56" mass="6339">MSLIASNESPENVWLSDGTTAPLHARLSLLWDVRQLATYIRWVACCVSSARDRHLQ</sequence>
<keyword evidence="2" id="KW-1185">Reference proteome</keyword>
<dbReference type="HOGENOM" id="CLU_3015146_0_0_1"/>
<dbReference type="AlphaFoldDB" id="A0A0C3PCZ8"/>
<dbReference type="OrthoDB" id="10671347at2759"/>
<name>A0A0C3PCZ8_PISTI</name>
<dbReference type="EMBL" id="KN831965">
    <property type="protein sequence ID" value="KIO05926.1"/>
    <property type="molecule type" value="Genomic_DNA"/>
</dbReference>
<reference evidence="2" key="2">
    <citation type="submission" date="2015-01" db="EMBL/GenBank/DDBJ databases">
        <title>Evolutionary Origins and Diversification of the Mycorrhizal Mutualists.</title>
        <authorList>
            <consortium name="DOE Joint Genome Institute"/>
            <consortium name="Mycorrhizal Genomics Consortium"/>
            <person name="Kohler A."/>
            <person name="Kuo A."/>
            <person name="Nagy L.G."/>
            <person name="Floudas D."/>
            <person name="Copeland A."/>
            <person name="Barry K.W."/>
            <person name="Cichocki N."/>
            <person name="Veneault-Fourrey C."/>
            <person name="LaButti K."/>
            <person name="Lindquist E.A."/>
            <person name="Lipzen A."/>
            <person name="Lundell T."/>
            <person name="Morin E."/>
            <person name="Murat C."/>
            <person name="Riley R."/>
            <person name="Ohm R."/>
            <person name="Sun H."/>
            <person name="Tunlid A."/>
            <person name="Henrissat B."/>
            <person name="Grigoriev I.V."/>
            <person name="Hibbett D.S."/>
            <person name="Martin F."/>
        </authorList>
    </citation>
    <scope>NUCLEOTIDE SEQUENCE [LARGE SCALE GENOMIC DNA]</scope>
    <source>
        <strain evidence="2">Marx 270</strain>
    </source>
</reference>
<evidence type="ECO:0000313" key="1">
    <source>
        <dbReference type="EMBL" id="KIO05926.1"/>
    </source>
</evidence>
<organism evidence="1 2">
    <name type="scientific">Pisolithus tinctorius Marx 270</name>
    <dbReference type="NCBI Taxonomy" id="870435"/>
    <lineage>
        <taxon>Eukaryota</taxon>
        <taxon>Fungi</taxon>
        <taxon>Dikarya</taxon>
        <taxon>Basidiomycota</taxon>
        <taxon>Agaricomycotina</taxon>
        <taxon>Agaricomycetes</taxon>
        <taxon>Agaricomycetidae</taxon>
        <taxon>Boletales</taxon>
        <taxon>Sclerodermatineae</taxon>
        <taxon>Pisolithaceae</taxon>
        <taxon>Pisolithus</taxon>
    </lineage>
</organism>
<dbReference type="InParanoid" id="A0A0C3PCZ8"/>
<evidence type="ECO:0000313" key="2">
    <source>
        <dbReference type="Proteomes" id="UP000054217"/>
    </source>
</evidence>